<reference evidence="2 3" key="1">
    <citation type="submission" date="2015-02" db="EMBL/GenBank/DDBJ databases">
        <authorList>
            <person name="Ju K.-S."/>
            <person name="Doroghazi J.R."/>
            <person name="Metcalf W."/>
        </authorList>
    </citation>
    <scope>NUCLEOTIDE SEQUENCE [LARGE SCALE GENOMIC DNA]</scope>
    <source>
        <strain evidence="2 3">NRRL ISP-5550</strain>
    </source>
</reference>
<dbReference type="RefSeq" id="WP_045950940.1">
    <property type="nucleotide sequence ID" value="NZ_JZWV01000992.1"/>
</dbReference>
<feature type="region of interest" description="Disordered" evidence="1">
    <location>
        <begin position="1"/>
        <end position="34"/>
    </location>
</feature>
<dbReference type="AlphaFoldDB" id="A0A0F4IVI2"/>
<accession>A0A0F4IVI2</accession>
<keyword evidence="3" id="KW-1185">Reference proteome</keyword>
<dbReference type="Proteomes" id="UP000033551">
    <property type="component" value="Unassembled WGS sequence"/>
</dbReference>
<proteinExistence type="predicted"/>
<comment type="caution">
    <text evidence="2">The sequence shown here is derived from an EMBL/GenBank/DDBJ whole genome shotgun (WGS) entry which is preliminary data.</text>
</comment>
<dbReference type="PATRIC" id="fig|68223.7.peg.2639"/>
<evidence type="ECO:0000256" key="1">
    <source>
        <dbReference type="SAM" id="MobiDB-lite"/>
    </source>
</evidence>
<gene>
    <name evidence="2" type="ORF">VR44_30975</name>
</gene>
<organism evidence="2 3">
    <name type="scientific">Streptomyces katrae</name>
    <dbReference type="NCBI Taxonomy" id="68223"/>
    <lineage>
        <taxon>Bacteria</taxon>
        <taxon>Bacillati</taxon>
        <taxon>Actinomycetota</taxon>
        <taxon>Actinomycetes</taxon>
        <taxon>Kitasatosporales</taxon>
        <taxon>Streptomycetaceae</taxon>
        <taxon>Streptomyces</taxon>
    </lineage>
</organism>
<evidence type="ECO:0000313" key="2">
    <source>
        <dbReference type="EMBL" id="KJY26040.1"/>
    </source>
</evidence>
<sequence>MLLLDGAEGPTRLRLDGPRLPLADNAEEEDQLSGWTTDADADALAELMAGTFGASLRRPTVPGADSPAVPGEIRVIDRFRTGSGGLKVTLAWSAALRGAASDRQAGGVVRHRLAYAGSGGACACKGHACGGVVPVLWCGEHGATAEPVLEWHPGGGIRCADLARSRSASAAGVASEV</sequence>
<dbReference type="EMBL" id="JZWV01000992">
    <property type="protein sequence ID" value="KJY26040.1"/>
    <property type="molecule type" value="Genomic_DNA"/>
</dbReference>
<dbReference type="OrthoDB" id="4302394at2"/>
<evidence type="ECO:0000313" key="3">
    <source>
        <dbReference type="Proteomes" id="UP000033551"/>
    </source>
</evidence>
<protein>
    <submittedName>
        <fullName evidence="2">Uncharacterized protein</fullName>
    </submittedName>
</protein>
<name>A0A0F4IVI2_9ACTN</name>